<comment type="caution">
    <text evidence="8">The sequence shown here is derived from an EMBL/GenBank/DDBJ whole genome shotgun (WGS) entry which is preliminary data.</text>
</comment>
<evidence type="ECO:0000256" key="1">
    <source>
        <dbReference type="ARBA" id="ARBA00007447"/>
    </source>
</evidence>
<keyword evidence="6" id="KW-0732">Signal</keyword>
<evidence type="ECO:0000256" key="6">
    <source>
        <dbReference type="SAM" id="SignalP"/>
    </source>
</evidence>
<gene>
    <name evidence="8" type="ORF">O3M35_013047</name>
</gene>
<evidence type="ECO:0000256" key="2">
    <source>
        <dbReference type="ARBA" id="ARBA00023157"/>
    </source>
</evidence>
<dbReference type="InterPro" id="IPR001461">
    <property type="entry name" value="Aspartic_peptidase_A1"/>
</dbReference>
<dbReference type="Gene3D" id="2.40.70.10">
    <property type="entry name" value="Acid Proteases"/>
    <property type="match status" value="2"/>
</dbReference>
<dbReference type="PANTHER" id="PTHR47966">
    <property type="entry name" value="BETA-SITE APP-CLEAVING ENZYME, ISOFORM A-RELATED"/>
    <property type="match status" value="1"/>
</dbReference>
<dbReference type="PANTHER" id="PTHR47966:SF51">
    <property type="entry name" value="BETA-SITE APP-CLEAVING ENZYME, ISOFORM A-RELATED"/>
    <property type="match status" value="1"/>
</dbReference>
<keyword evidence="2 4" id="KW-1015">Disulfide bond</keyword>
<feature type="disulfide bond" evidence="4">
    <location>
        <begin position="311"/>
        <end position="348"/>
    </location>
</feature>
<keyword evidence="5" id="KW-0645">Protease</keyword>
<feature type="domain" description="Peptidase A1" evidence="7">
    <location>
        <begin position="74"/>
        <end position="387"/>
    </location>
</feature>
<evidence type="ECO:0000256" key="5">
    <source>
        <dbReference type="RuleBase" id="RU000454"/>
    </source>
</evidence>
<keyword evidence="5" id="KW-0378">Hydrolase</keyword>
<accession>A0AAW1CF49</accession>
<dbReference type="PRINTS" id="PR00792">
    <property type="entry name" value="PEPSIN"/>
</dbReference>
<protein>
    <recommendedName>
        <fullName evidence="7">Peptidase A1 domain-containing protein</fullName>
    </recommendedName>
</protein>
<feature type="chain" id="PRO_5043430043" description="Peptidase A1 domain-containing protein" evidence="6">
    <location>
        <begin position="23"/>
        <end position="390"/>
    </location>
</feature>
<dbReference type="GO" id="GO:0005764">
    <property type="term" value="C:lysosome"/>
    <property type="evidence" value="ECO:0007669"/>
    <property type="project" value="TreeGrafter"/>
</dbReference>
<dbReference type="AlphaFoldDB" id="A0AAW1CF49"/>
<dbReference type="EMBL" id="JAPXFL010000061">
    <property type="protein sequence ID" value="KAK9496682.1"/>
    <property type="molecule type" value="Genomic_DNA"/>
</dbReference>
<evidence type="ECO:0000313" key="9">
    <source>
        <dbReference type="Proteomes" id="UP001461498"/>
    </source>
</evidence>
<sequence>MYSNRVPVSLLLVIAIVSSNAALRVPLHKVHKQPIQYREFIENMQKSSSSLDKYLVMKKEGAREALKNDHNAEYYGEIGIGTPPQKFTVIFDTGSSNLWVPSSKCYFSLACWNHRSYKNSKSSTYQPNGKPLNLGYGSGSAEGFLSIDTLTIGTTRIENQTFGEMTSLSRSPFRLAKFDGIFGLGYPSIAVDHVIPPVYNMVNQGLAEKPIFSVYLNRNSSADLGGEITFGGINEDLVDSKTLIPIQLSSETFWQFFMDGVSVAGYNWCNNGCEAIADTGTSLIIGPSKEIFGIYEMLGAEVDDGLGIVNCELASTLPPITFKIGGRPYVLEQQDYIIQVEDNNEKICVVGFLNLPSVSGGNWILGDVFLGKFYSVFDFGENTISFGKLK</sequence>
<dbReference type="InterPro" id="IPR001969">
    <property type="entry name" value="Aspartic_peptidase_AS"/>
</dbReference>
<comment type="similarity">
    <text evidence="1 5">Belongs to the peptidase A1 family.</text>
</comment>
<name>A0AAW1CF49_9HEMI</name>
<dbReference type="Pfam" id="PF00026">
    <property type="entry name" value="Asp"/>
    <property type="match status" value="1"/>
</dbReference>
<dbReference type="FunFam" id="2.40.70.10:FF:000004">
    <property type="entry name" value="Pepsin A"/>
    <property type="match status" value="1"/>
</dbReference>
<dbReference type="InterPro" id="IPR033121">
    <property type="entry name" value="PEPTIDASE_A1"/>
</dbReference>
<evidence type="ECO:0000313" key="8">
    <source>
        <dbReference type="EMBL" id="KAK9496682.1"/>
    </source>
</evidence>
<feature type="active site" evidence="3">
    <location>
        <position position="278"/>
    </location>
</feature>
<dbReference type="Proteomes" id="UP001461498">
    <property type="component" value="Unassembled WGS sequence"/>
</dbReference>
<feature type="active site" evidence="3">
    <location>
        <position position="92"/>
    </location>
</feature>
<dbReference type="PROSITE" id="PS00141">
    <property type="entry name" value="ASP_PROTEASE"/>
    <property type="match status" value="2"/>
</dbReference>
<evidence type="ECO:0000256" key="4">
    <source>
        <dbReference type="PIRSR" id="PIRSR601461-2"/>
    </source>
</evidence>
<dbReference type="GO" id="GO:0006508">
    <property type="term" value="P:proteolysis"/>
    <property type="evidence" value="ECO:0007669"/>
    <property type="project" value="UniProtKB-KW"/>
</dbReference>
<dbReference type="SUPFAM" id="SSF50630">
    <property type="entry name" value="Acid proteases"/>
    <property type="match status" value="1"/>
</dbReference>
<dbReference type="FunFam" id="2.40.70.10:FF:000044">
    <property type="entry name" value="Lysosomal aspartic protease"/>
    <property type="match status" value="1"/>
</dbReference>
<feature type="disulfide bond" evidence="4">
    <location>
        <begin position="269"/>
        <end position="273"/>
    </location>
</feature>
<dbReference type="InterPro" id="IPR021109">
    <property type="entry name" value="Peptidase_aspartic_dom_sf"/>
</dbReference>
<feature type="signal peptide" evidence="6">
    <location>
        <begin position="1"/>
        <end position="22"/>
    </location>
</feature>
<proteinExistence type="inferred from homology"/>
<dbReference type="PROSITE" id="PS51767">
    <property type="entry name" value="PEPTIDASE_A1"/>
    <property type="match status" value="1"/>
</dbReference>
<reference evidence="8 9" key="1">
    <citation type="submission" date="2022-12" db="EMBL/GenBank/DDBJ databases">
        <title>Chromosome-level genome assembly of true bugs.</title>
        <authorList>
            <person name="Ma L."/>
            <person name="Li H."/>
        </authorList>
    </citation>
    <scope>NUCLEOTIDE SEQUENCE [LARGE SCALE GENOMIC DNA]</scope>
    <source>
        <strain evidence="8">Lab_2022b</strain>
    </source>
</reference>
<organism evidence="8 9">
    <name type="scientific">Rhynocoris fuscipes</name>
    <dbReference type="NCBI Taxonomy" id="488301"/>
    <lineage>
        <taxon>Eukaryota</taxon>
        <taxon>Metazoa</taxon>
        <taxon>Ecdysozoa</taxon>
        <taxon>Arthropoda</taxon>
        <taxon>Hexapoda</taxon>
        <taxon>Insecta</taxon>
        <taxon>Pterygota</taxon>
        <taxon>Neoptera</taxon>
        <taxon>Paraneoptera</taxon>
        <taxon>Hemiptera</taxon>
        <taxon>Heteroptera</taxon>
        <taxon>Panheteroptera</taxon>
        <taxon>Cimicomorpha</taxon>
        <taxon>Reduviidae</taxon>
        <taxon>Harpactorinae</taxon>
        <taxon>Harpactorini</taxon>
        <taxon>Rhynocoris</taxon>
    </lineage>
</organism>
<feature type="disulfide bond" evidence="4">
    <location>
        <begin position="105"/>
        <end position="111"/>
    </location>
</feature>
<keyword evidence="9" id="KW-1185">Reference proteome</keyword>
<evidence type="ECO:0000256" key="3">
    <source>
        <dbReference type="PIRSR" id="PIRSR601461-1"/>
    </source>
</evidence>
<dbReference type="GO" id="GO:0004190">
    <property type="term" value="F:aspartic-type endopeptidase activity"/>
    <property type="evidence" value="ECO:0007669"/>
    <property type="project" value="UniProtKB-KW"/>
</dbReference>
<evidence type="ECO:0000259" key="7">
    <source>
        <dbReference type="PROSITE" id="PS51767"/>
    </source>
</evidence>
<keyword evidence="5" id="KW-0064">Aspartyl protease</keyword>